<feature type="region of interest" description="Disordered" evidence="1">
    <location>
        <begin position="1"/>
        <end position="46"/>
    </location>
</feature>
<proteinExistence type="predicted"/>
<feature type="region of interest" description="Disordered" evidence="1">
    <location>
        <begin position="169"/>
        <end position="197"/>
    </location>
</feature>
<dbReference type="OrthoDB" id="5910114at2759"/>
<evidence type="ECO:0000313" key="2">
    <source>
        <dbReference type="EMBL" id="VDO95745.1"/>
    </source>
</evidence>
<dbReference type="WBParaSite" id="HPBE_0001332701-mRNA-1">
    <property type="protein sequence ID" value="HPBE_0001332701-mRNA-1"/>
    <property type="gene ID" value="HPBE_0001332701"/>
</dbReference>
<accession>A0A183FXN2</accession>
<evidence type="ECO:0000256" key="1">
    <source>
        <dbReference type="SAM" id="MobiDB-lite"/>
    </source>
</evidence>
<organism evidence="3 4">
    <name type="scientific">Heligmosomoides polygyrus</name>
    <name type="common">Parasitic roundworm</name>
    <dbReference type="NCBI Taxonomy" id="6339"/>
    <lineage>
        <taxon>Eukaryota</taxon>
        <taxon>Metazoa</taxon>
        <taxon>Ecdysozoa</taxon>
        <taxon>Nematoda</taxon>
        <taxon>Chromadorea</taxon>
        <taxon>Rhabditida</taxon>
        <taxon>Rhabditina</taxon>
        <taxon>Rhabditomorpha</taxon>
        <taxon>Strongyloidea</taxon>
        <taxon>Heligmosomidae</taxon>
        <taxon>Heligmosomoides</taxon>
    </lineage>
</organism>
<reference evidence="4" key="2">
    <citation type="submission" date="2019-09" db="UniProtKB">
        <authorList>
            <consortium name="WormBaseParasite"/>
        </authorList>
    </citation>
    <scope>IDENTIFICATION</scope>
</reference>
<sequence>MPGTTQSIRVDVSKPVEKRSNPVRKEPTRGACTSQPEAAGTPPSGKIPTRSSCFVRLAESVTAWLLLTCAPDRLVTCGSPYISEYTAKSPSRNPGAVKTAARVYTGVLMTKCSDIPTSIYREEFQLDRLKKSFHSAFISTWQDDQAEDSFVAKSTIKVKDADEATTDLATLGEDEHPQPQHRNPLVSRHPHSHRGAHRGLIRGLSGRIRRSSWKGNRIKFAIVYYWTQFAASPRVPDPQIPPSIYVSVRVALSSSPIPSLAPQSQSSDTGTVKGLTASQFRTVFDYMASNNVLRDLVERLHVPPKDTTPASMEDHEAAVAAHYVLHHRVTPHDEEDAEYTYLMQANMPETLDPSSYIETLRWWRENYSDALMIHNTRGYLRTHEVDRMLQEQEGQQSTTTAYTTHTLQSVRPTQP</sequence>
<dbReference type="AlphaFoldDB" id="A0A183FXN2"/>
<feature type="region of interest" description="Disordered" evidence="1">
    <location>
        <begin position="392"/>
        <end position="415"/>
    </location>
</feature>
<accession>A0A3P8DI78</accession>
<dbReference type="Proteomes" id="UP000050761">
    <property type="component" value="Unassembled WGS sequence"/>
</dbReference>
<evidence type="ECO:0000313" key="3">
    <source>
        <dbReference type="Proteomes" id="UP000050761"/>
    </source>
</evidence>
<protein>
    <submittedName>
        <fullName evidence="4">LisH domain-containing protein</fullName>
    </submittedName>
</protein>
<reference evidence="2 3" key="1">
    <citation type="submission" date="2018-11" db="EMBL/GenBank/DDBJ databases">
        <authorList>
            <consortium name="Pathogen Informatics"/>
        </authorList>
    </citation>
    <scope>NUCLEOTIDE SEQUENCE [LARGE SCALE GENOMIC DNA]</scope>
</reference>
<feature type="compositionally biased region" description="Basic residues" evidence="1">
    <location>
        <begin position="188"/>
        <end position="197"/>
    </location>
</feature>
<feature type="compositionally biased region" description="Basic and acidic residues" evidence="1">
    <location>
        <begin position="11"/>
        <end position="28"/>
    </location>
</feature>
<dbReference type="EMBL" id="UZAH01027870">
    <property type="protein sequence ID" value="VDO95745.1"/>
    <property type="molecule type" value="Genomic_DNA"/>
</dbReference>
<name>A0A183FXN2_HELPZ</name>
<evidence type="ECO:0000313" key="4">
    <source>
        <dbReference type="WBParaSite" id="HPBE_0001332701-mRNA-1"/>
    </source>
</evidence>
<gene>
    <name evidence="2" type="ORF">HPBE_LOCUS13328</name>
</gene>
<keyword evidence="3" id="KW-1185">Reference proteome</keyword>